<keyword evidence="5" id="KW-0472">Membrane</keyword>
<dbReference type="InterPro" id="IPR057601">
    <property type="entry name" value="Oar-like_b-barrel"/>
</dbReference>
<sequence length="1190" mass="129260">MATQKKEKPKLLSRMRNASPVALLFLLFCFGTAAVFAQTDQGTINGIVADSTGAVVPGASVTLTNTDTGLQLTGKSDQSGFYSFSPIKIGNYRISVESPGFQKTTQENLHLDVQQRLQVNVELKAGAATQTITVTGAPPLLQTEDGSSGQVLSTKTINDTPLNGRNWVFIAQLAAGVNPPSGSRGAGKGDFNANGQRAEQNNFILDGVDNNNNVVDFLSGASFVVRPPPDALAEFKIQTGAYSAEFGHSAGSVINASIKSGTNEVHGDIWEYNRNDAYDIRQYFDGNNPVAKYRQNQFGATLGFPIIKNKLFFFGDVEANRIIFGETHSGLNVPTALMRQGNFSELLNPALTTGKAAVTLYQPSTTAAGTQLLQCDGQQNVICPNQLDPVAARLMNLFPLPNQGAPGQTYNNYTVQTNALDNTWQWDTRMDYNISSKDQIFARFSYEHEPGNHPAPLGPILDGGSFGDTGNIINLGENFTTSETHIFTPTLTNEFRFGYNYGHFGYQQFNANTDIAPTLGLGGIPYQPLNGGLPAFNVGGLSFFGSPTFYVSNEYQNVWQVLDNVTKVAGNHSLHMGVNFQRIRFSTQQPTQPRGTYNYTGVFTSQVGTANTGFGAADFLLGTMNSSAISNIFNSDDVRWDRAAYFQDDWKASPKLTLNMGLRWEYATPYYERHDHQALFYPTNAPGPGTGQGVYLLANSQKNTVLAPAFANLLAKDNIQVQYTSNRSLVQGQKTNFAPRFGFAYTINDKTVVRGGYGIFFGGLESIGYYPNLGENFPFEFDSNFPSPTSCVNGGGCPTNGFTLESGFSNAIAAGLQNSISVPSLRGSDPKEKTPYTQDYNLAIEYSLSNNMVVNLSYVGDNSRHLQVFPNPNAPVALAPNGYGPNPNPLQPFPDFGGVSYSSYAGSSNYNSLQASLQKRYSNGLSYLATYTYSHSLDDAPTPLGSTGDGGYRNTNIVPINQDYASSPFDVRHRFNINGSYELPFGLGRQYANKSRAMDYIIGGWMTSLTFSAQTGEPFTVYATNITSPSGASARAVRVSDPFKGGGTPDPNFTGSAAFTCPTKVRTVQNWFNPCAFRNPQPSNITYQANGQPNTVSGAAALAYLGSPRNQINGPGYERVNMSLFKNFKTFREQTFQFRVDAFNVLNTPAYGEPSNTGISANGGLITGARFFQSYTPDSRFFQFAGKYNF</sequence>
<dbReference type="SUPFAM" id="SSF56935">
    <property type="entry name" value="Porins"/>
    <property type="match status" value="1"/>
</dbReference>
<evidence type="ECO:0000256" key="4">
    <source>
        <dbReference type="ARBA" id="ARBA00022692"/>
    </source>
</evidence>
<dbReference type="Gene3D" id="2.40.170.20">
    <property type="entry name" value="TonB-dependent receptor, beta-barrel domain"/>
    <property type="match status" value="1"/>
</dbReference>
<protein>
    <submittedName>
        <fullName evidence="10">TonB-dependent receptor-like protein</fullName>
    </submittedName>
</protein>
<keyword evidence="11" id="KW-1185">Reference proteome</keyword>
<dbReference type="Proteomes" id="UP000295210">
    <property type="component" value="Unassembled WGS sequence"/>
</dbReference>
<comment type="subcellular location">
    <subcellularLocation>
        <location evidence="1">Cell outer membrane</location>
        <topology evidence="1">Multi-pass membrane protein</topology>
    </subcellularLocation>
</comment>
<keyword evidence="2" id="KW-0813">Transport</keyword>
<dbReference type="InterPro" id="IPR036942">
    <property type="entry name" value="Beta-barrel_TonB_sf"/>
</dbReference>
<feature type="domain" description="TonB-dependent transporter Oar-like beta-barrel" evidence="9">
    <location>
        <begin position="258"/>
        <end position="1169"/>
    </location>
</feature>
<dbReference type="Pfam" id="PF13620">
    <property type="entry name" value="CarboxypepD_reg"/>
    <property type="match status" value="1"/>
</dbReference>
<evidence type="ECO:0000256" key="5">
    <source>
        <dbReference type="ARBA" id="ARBA00023136"/>
    </source>
</evidence>
<organism evidence="10 11">
    <name type="scientific">Acidipila rosea</name>
    <dbReference type="NCBI Taxonomy" id="768535"/>
    <lineage>
        <taxon>Bacteria</taxon>
        <taxon>Pseudomonadati</taxon>
        <taxon>Acidobacteriota</taxon>
        <taxon>Terriglobia</taxon>
        <taxon>Terriglobales</taxon>
        <taxon>Acidobacteriaceae</taxon>
        <taxon>Acidipila</taxon>
    </lineage>
</organism>
<keyword evidence="7" id="KW-0732">Signal</keyword>
<feature type="signal peptide" evidence="7">
    <location>
        <begin position="1"/>
        <end position="37"/>
    </location>
</feature>
<dbReference type="InterPro" id="IPR037066">
    <property type="entry name" value="Plug_dom_sf"/>
</dbReference>
<evidence type="ECO:0000256" key="6">
    <source>
        <dbReference type="ARBA" id="ARBA00023237"/>
    </source>
</evidence>
<feature type="domain" description="TonB-dependent receptor plug" evidence="8">
    <location>
        <begin position="148"/>
        <end position="250"/>
    </location>
</feature>
<evidence type="ECO:0000259" key="8">
    <source>
        <dbReference type="Pfam" id="PF07715"/>
    </source>
</evidence>
<dbReference type="SUPFAM" id="SSF49464">
    <property type="entry name" value="Carboxypeptidase regulatory domain-like"/>
    <property type="match status" value="1"/>
</dbReference>
<dbReference type="RefSeq" id="WP_243648019.1">
    <property type="nucleotide sequence ID" value="NZ_SMGK01000001.1"/>
</dbReference>
<evidence type="ECO:0000256" key="2">
    <source>
        <dbReference type="ARBA" id="ARBA00022448"/>
    </source>
</evidence>
<evidence type="ECO:0000256" key="1">
    <source>
        <dbReference type="ARBA" id="ARBA00004571"/>
    </source>
</evidence>
<gene>
    <name evidence="10" type="ORF">C7378_0566</name>
</gene>
<proteinExistence type="predicted"/>
<keyword evidence="4" id="KW-0812">Transmembrane</keyword>
<evidence type="ECO:0000256" key="3">
    <source>
        <dbReference type="ARBA" id="ARBA00022452"/>
    </source>
</evidence>
<keyword evidence="3" id="KW-1134">Transmembrane beta strand</keyword>
<dbReference type="InterPro" id="IPR012910">
    <property type="entry name" value="Plug_dom"/>
</dbReference>
<reference evidence="10 11" key="1">
    <citation type="submission" date="2019-03" db="EMBL/GenBank/DDBJ databases">
        <title>Genomic Encyclopedia of Type Strains, Phase IV (KMG-IV): sequencing the most valuable type-strain genomes for metagenomic binning, comparative biology and taxonomic classification.</title>
        <authorList>
            <person name="Goeker M."/>
        </authorList>
    </citation>
    <scope>NUCLEOTIDE SEQUENCE [LARGE SCALE GENOMIC DNA]</scope>
    <source>
        <strain evidence="10 11">DSM 103428</strain>
    </source>
</reference>
<dbReference type="GO" id="GO:0015344">
    <property type="term" value="F:siderophore uptake transmembrane transporter activity"/>
    <property type="evidence" value="ECO:0007669"/>
    <property type="project" value="TreeGrafter"/>
</dbReference>
<evidence type="ECO:0000259" key="9">
    <source>
        <dbReference type="Pfam" id="PF25183"/>
    </source>
</evidence>
<keyword evidence="10" id="KW-0675">Receptor</keyword>
<dbReference type="Pfam" id="PF07715">
    <property type="entry name" value="Plug"/>
    <property type="match status" value="1"/>
</dbReference>
<evidence type="ECO:0000256" key="7">
    <source>
        <dbReference type="SAM" id="SignalP"/>
    </source>
</evidence>
<dbReference type="Pfam" id="PF25183">
    <property type="entry name" value="OMP_b-brl_4"/>
    <property type="match status" value="1"/>
</dbReference>
<dbReference type="PANTHER" id="PTHR30069">
    <property type="entry name" value="TONB-DEPENDENT OUTER MEMBRANE RECEPTOR"/>
    <property type="match status" value="1"/>
</dbReference>
<evidence type="ECO:0000313" key="10">
    <source>
        <dbReference type="EMBL" id="TCK75580.1"/>
    </source>
</evidence>
<dbReference type="GO" id="GO:0009279">
    <property type="term" value="C:cell outer membrane"/>
    <property type="evidence" value="ECO:0007669"/>
    <property type="project" value="UniProtKB-SubCell"/>
</dbReference>
<feature type="chain" id="PRO_5020510137" evidence="7">
    <location>
        <begin position="38"/>
        <end position="1190"/>
    </location>
</feature>
<dbReference type="AlphaFoldDB" id="A0A4R1LDI0"/>
<dbReference type="Gene3D" id="2.60.40.1120">
    <property type="entry name" value="Carboxypeptidase-like, regulatory domain"/>
    <property type="match status" value="1"/>
</dbReference>
<accession>A0A4R1LDI0</accession>
<dbReference type="EMBL" id="SMGK01000001">
    <property type="protein sequence ID" value="TCK75580.1"/>
    <property type="molecule type" value="Genomic_DNA"/>
</dbReference>
<keyword evidence="6" id="KW-0998">Cell outer membrane</keyword>
<evidence type="ECO:0000313" key="11">
    <source>
        <dbReference type="Proteomes" id="UP000295210"/>
    </source>
</evidence>
<comment type="caution">
    <text evidence="10">The sequence shown here is derived from an EMBL/GenBank/DDBJ whole genome shotgun (WGS) entry which is preliminary data.</text>
</comment>
<dbReference type="GO" id="GO:0044718">
    <property type="term" value="P:siderophore transmembrane transport"/>
    <property type="evidence" value="ECO:0007669"/>
    <property type="project" value="TreeGrafter"/>
</dbReference>
<dbReference type="InterPro" id="IPR039426">
    <property type="entry name" value="TonB-dep_rcpt-like"/>
</dbReference>
<dbReference type="PANTHER" id="PTHR30069:SF46">
    <property type="entry name" value="OAR PROTEIN"/>
    <property type="match status" value="1"/>
</dbReference>
<dbReference type="InterPro" id="IPR008969">
    <property type="entry name" value="CarboxyPept-like_regulatory"/>
</dbReference>
<dbReference type="Gene3D" id="2.170.130.10">
    <property type="entry name" value="TonB-dependent receptor, plug domain"/>
    <property type="match status" value="1"/>
</dbReference>
<name>A0A4R1LDI0_9BACT</name>